<dbReference type="PRINTS" id="PR01356">
    <property type="entry name" value="GFGPROTEIN"/>
</dbReference>
<dbReference type="CDD" id="cd04670">
    <property type="entry name" value="NUDIX_ASFGF2_Nudt6"/>
    <property type="match status" value="1"/>
</dbReference>
<keyword evidence="6" id="KW-1185">Reference proteome</keyword>
<evidence type="ECO:0000313" key="6">
    <source>
        <dbReference type="Proteomes" id="UP000241890"/>
    </source>
</evidence>
<dbReference type="PRINTS" id="PR00502">
    <property type="entry name" value="NUDIXFAMILY"/>
</dbReference>
<accession>A0A2R5GJ52</accession>
<dbReference type="Pfam" id="PF18290">
    <property type="entry name" value="Nudix_hydro"/>
    <property type="match status" value="1"/>
</dbReference>
<comment type="similarity">
    <text evidence="1 3">Belongs to the Nudix hydrolase family.</text>
</comment>
<dbReference type="PROSITE" id="PS00893">
    <property type="entry name" value="NUDIX_BOX"/>
    <property type="match status" value="1"/>
</dbReference>
<dbReference type="GO" id="GO:0035529">
    <property type="term" value="F:NADH pyrophosphatase activity"/>
    <property type="evidence" value="ECO:0007669"/>
    <property type="project" value="TreeGrafter"/>
</dbReference>
<dbReference type="EMBL" id="BEYU01000065">
    <property type="protein sequence ID" value="GBG29758.1"/>
    <property type="molecule type" value="Genomic_DNA"/>
</dbReference>
<dbReference type="AlphaFoldDB" id="A0A2R5GJ52"/>
<dbReference type="PANTHER" id="PTHR13994">
    <property type="entry name" value="NUDIX HYDROLASE RELATED"/>
    <property type="match status" value="1"/>
</dbReference>
<dbReference type="InterPro" id="IPR040618">
    <property type="entry name" value="Pre-Nudix"/>
</dbReference>
<evidence type="ECO:0000256" key="1">
    <source>
        <dbReference type="ARBA" id="ARBA00005582"/>
    </source>
</evidence>
<dbReference type="Proteomes" id="UP000241890">
    <property type="component" value="Unassembled WGS sequence"/>
</dbReference>
<evidence type="ECO:0000256" key="2">
    <source>
        <dbReference type="ARBA" id="ARBA00022801"/>
    </source>
</evidence>
<dbReference type="Pfam" id="PF00293">
    <property type="entry name" value="NUDIX"/>
    <property type="match status" value="1"/>
</dbReference>
<dbReference type="Gene3D" id="3.40.630.30">
    <property type="match status" value="1"/>
</dbReference>
<dbReference type="InParanoid" id="A0A2R5GJ52"/>
<dbReference type="InterPro" id="IPR015797">
    <property type="entry name" value="NUDIX_hydrolase-like_dom_sf"/>
</dbReference>
<dbReference type="SUPFAM" id="SSF55811">
    <property type="entry name" value="Nudix"/>
    <property type="match status" value="1"/>
</dbReference>
<dbReference type="OrthoDB" id="447842at2759"/>
<dbReference type="GO" id="GO:0051287">
    <property type="term" value="F:NAD binding"/>
    <property type="evidence" value="ECO:0007669"/>
    <property type="project" value="TreeGrafter"/>
</dbReference>
<dbReference type="InterPro" id="IPR000086">
    <property type="entry name" value="NUDIX_hydrolase_dom"/>
</dbReference>
<organism evidence="5 6">
    <name type="scientific">Hondaea fermentalgiana</name>
    <dbReference type="NCBI Taxonomy" id="2315210"/>
    <lineage>
        <taxon>Eukaryota</taxon>
        <taxon>Sar</taxon>
        <taxon>Stramenopiles</taxon>
        <taxon>Bigyra</taxon>
        <taxon>Labyrinthulomycetes</taxon>
        <taxon>Thraustochytrida</taxon>
        <taxon>Thraustochytriidae</taxon>
        <taxon>Hondaea</taxon>
    </lineage>
</organism>
<name>A0A2R5GJ52_9STRA</name>
<dbReference type="Gene3D" id="3.90.79.10">
    <property type="entry name" value="Nucleoside Triphosphate Pyrophosphohydrolase"/>
    <property type="match status" value="1"/>
</dbReference>
<evidence type="ECO:0000256" key="3">
    <source>
        <dbReference type="RuleBase" id="RU003476"/>
    </source>
</evidence>
<comment type="caution">
    <text evidence="5">The sequence shown here is derived from an EMBL/GenBank/DDBJ whole genome shotgun (WGS) entry which is preliminary data.</text>
</comment>
<dbReference type="InterPro" id="IPR020084">
    <property type="entry name" value="NUDIX_hydrolase_CS"/>
</dbReference>
<dbReference type="GO" id="GO:0047631">
    <property type="term" value="F:ADP-ribose diphosphatase activity"/>
    <property type="evidence" value="ECO:0007669"/>
    <property type="project" value="TreeGrafter"/>
</dbReference>
<dbReference type="PANTHER" id="PTHR13994:SF13">
    <property type="entry name" value="FI03680P"/>
    <property type="match status" value="1"/>
</dbReference>
<dbReference type="InterPro" id="IPR003293">
    <property type="entry name" value="Nudix_hydrolase6-like"/>
</dbReference>
<dbReference type="PROSITE" id="PS51462">
    <property type="entry name" value="NUDIX"/>
    <property type="match status" value="1"/>
</dbReference>
<proteinExistence type="inferred from homology"/>
<gene>
    <name evidence="5" type="ORF">FCC1311_059792</name>
</gene>
<evidence type="ECO:0000313" key="5">
    <source>
        <dbReference type="EMBL" id="GBG29758.1"/>
    </source>
</evidence>
<dbReference type="InterPro" id="IPR020476">
    <property type="entry name" value="Nudix_hydrolase"/>
</dbReference>
<reference evidence="5 6" key="1">
    <citation type="submission" date="2017-12" db="EMBL/GenBank/DDBJ databases">
        <title>Sequencing, de novo assembly and annotation of complete genome of a new Thraustochytrid species, strain FCC1311.</title>
        <authorList>
            <person name="Sedici K."/>
            <person name="Godart F."/>
            <person name="Aiese Cigliano R."/>
            <person name="Sanseverino W."/>
            <person name="Barakat M."/>
            <person name="Ortet P."/>
            <person name="Marechal E."/>
            <person name="Cagnac O."/>
            <person name="Amato A."/>
        </authorList>
    </citation>
    <scope>NUCLEOTIDE SEQUENCE [LARGE SCALE GENOMIC DNA]</scope>
</reference>
<protein>
    <submittedName>
        <fullName evidence="5">Nucleoside diphosphate-linked moiety X motif 6</fullName>
    </submittedName>
</protein>
<sequence>MARGGPKAALEHKVNSYNAVEVVDPRSHAGYKGLEEGEAAQLTPTDPREFERDLWQSLQCWRKEGRKGVWLRIGIGASDLIPVAVQAGFVFHHAEDSYVMLSAWLAAEHENKLPPGPSHFIGVAGFVVNSKNEVLCIREKSGPSARLKDFWKLPGGLVDQQEDLRDAVVREVLEETGLRTRFKQMASIQEIHHVGQRAGPAREGTTDLYCICVLEAEDETQTLVPQEEEIAACQWVPVDTLLNSRYYSREGTVFATMFRAAAKVASGNASGLESEHLQFGLAPGSNTVYAADFGSIKSRKSKL</sequence>
<feature type="domain" description="Nudix hydrolase" evidence="4">
    <location>
        <begin position="118"/>
        <end position="259"/>
    </location>
</feature>
<evidence type="ECO:0000259" key="4">
    <source>
        <dbReference type="PROSITE" id="PS51462"/>
    </source>
</evidence>
<keyword evidence="2 3" id="KW-0378">Hydrolase</keyword>